<keyword evidence="2 6" id="KW-0285">Flavoprotein</keyword>
<sequence length="421" mass="44791">MKIVVVGGGAAGLTAAFELHKAGRQVVVLESSPRVGGVIASKTMGGFDLDLGPNSLVCTPALQARIDALGLGQDVLEAASVSKNRYLVKDRTLYALSPHPVKLLKSPYLSWGAKSRIFTERFRAKGGGGDESVGAFFARRFGREITEAVVDPIFSGIYAGDIARLSLEQVLPVAGRWEQTYGSVIKGMMKEKETLKGGRKIINFKGGLQRLTDALAAPLAGNIHTGVAVSDIRFEGDRFLVTHSGGILEADRVIYTGPPGVLAGVPVDYASVRTLHVTVPEDALDLPPGFGFLVPSRERLALMGCIFTSSIFPSKAPEGQALLTLMTGGAHHAGEQVEDLQERALDDLKAILRVRGTLRVLHGQTWRSAIPQKNLGHAQVLATLKAYEDAHPGFYFAGSAVSGVSVGDTMEYAAKVVHSIV</sequence>
<evidence type="ECO:0000256" key="5">
    <source>
        <dbReference type="ARBA" id="ARBA00023133"/>
    </source>
</evidence>
<gene>
    <name evidence="8" type="ORF">EDB95_3549</name>
</gene>
<keyword evidence="3 6" id="KW-0274">FAD</keyword>
<comment type="pathway">
    <text evidence="6">Porphyrin-containing compound metabolism; protoheme biosynthesis.</text>
</comment>
<dbReference type="NCBIfam" id="TIGR00562">
    <property type="entry name" value="proto_IX_ox"/>
    <property type="match status" value="1"/>
</dbReference>
<comment type="function">
    <text evidence="6">Involved in coproporphyrin-dependent heme b biosynthesis. Catalyzes the oxidation of coproporphyrinogen III to coproporphyrin III.</text>
</comment>
<dbReference type="Pfam" id="PF01593">
    <property type="entry name" value="Amino_oxidase"/>
    <property type="match status" value="1"/>
</dbReference>
<dbReference type="Proteomes" id="UP000294498">
    <property type="component" value="Unassembled WGS sequence"/>
</dbReference>
<comment type="similarity">
    <text evidence="6">Belongs to the protoporphyrinogen/coproporphyrinogen oxidase family. Coproporphyrinogen III oxidase subfamily.</text>
</comment>
<dbReference type="InterPro" id="IPR050464">
    <property type="entry name" value="Zeta_carotene_desat/Oxidored"/>
</dbReference>
<dbReference type="Gene3D" id="3.90.660.20">
    <property type="entry name" value="Protoporphyrinogen oxidase, mitochondrial, domain 2"/>
    <property type="match status" value="1"/>
</dbReference>
<dbReference type="PANTHER" id="PTHR42923">
    <property type="entry name" value="PROTOPORPHYRINOGEN OXIDASE"/>
    <property type="match status" value="1"/>
</dbReference>
<comment type="caution">
    <text evidence="8">The sequence shown here is derived from an EMBL/GenBank/DDBJ whole genome shotgun (WGS) entry which is preliminary data.</text>
</comment>
<dbReference type="OrthoDB" id="9805195at2"/>
<dbReference type="InterPro" id="IPR004572">
    <property type="entry name" value="Protoporphyrinogen_oxidase"/>
</dbReference>
<dbReference type="SUPFAM" id="SSF51905">
    <property type="entry name" value="FAD/NAD(P)-binding domain"/>
    <property type="match status" value="1"/>
</dbReference>
<evidence type="ECO:0000313" key="8">
    <source>
        <dbReference type="EMBL" id="TDW95738.1"/>
    </source>
</evidence>
<keyword evidence="5 6" id="KW-0350">Heme biosynthesis</keyword>
<protein>
    <recommendedName>
        <fullName evidence="6">Coproporphyrinogen III oxidase</fullName>
        <ecNumber evidence="6">1.3.3.15</ecNumber>
    </recommendedName>
</protein>
<evidence type="ECO:0000256" key="1">
    <source>
        <dbReference type="ARBA" id="ARBA00001974"/>
    </source>
</evidence>
<dbReference type="GO" id="GO:0006783">
    <property type="term" value="P:heme biosynthetic process"/>
    <property type="evidence" value="ECO:0007669"/>
    <property type="project" value="UniProtKB-UniRule"/>
</dbReference>
<evidence type="ECO:0000256" key="3">
    <source>
        <dbReference type="ARBA" id="ARBA00022827"/>
    </source>
</evidence>
<evidence type="ECO:0000256" key="2">
    <source>
        <dbReference type="ARBA" id="ARBA00022630"/>
    </source>
</evidence>
<dbReference type="Gene3D" id="1.10.3110.10">
    <property type="entry name" value="protoporphyrinogen ix oxidase, domain 3"/>
    <property type="match status" value="1"/>
</dbReference>
<comment type="catalytic activity">
    <reaction evidence="6">
        <text>coproporphyrinogen III + 3 O2 = coproporphyrin III + 3 H2O2</text>
        <dbReference type="Rhea" id="RHEA:43436"/>
        <dbReference type="ChEBI" id="CHEBI:15379"/>
        <dbReference type="ChEBI" id="CHEBI:16240"/>
        <dbReference type="ChEBI" id="CHEBI:57309"/>
        <dbReference type="ChEBI" id="CHEBI:131725"/>
        <dbReference type="EC" id="1.3.3.15"/>
    </reaction>
</comment>
<evidence type="ECO:0000259" key="7">
    <source>
        <dbReference type="Pfam" id="PF01593"/>
    </source>
</evidence>
<dbReference type="EC" id="1.3.3.15" evidence="6"/>
<keyword evidence="9" id="KW-1185">Reference proteome</keyword>
<dbReference type="InterPro" id="IPR002937">
    <property type="entry name" value="Amino_oxidase"/>
</dbReference>
<dbReference type="PANTHER" id="PTHR42923:SF3">
    <property type="entry name" value="PROTOPORPHYRINOGEN OXIDASE"/>
    <property type="match status" value="1"/>
</dbReference>
<dbReference type="GO" id="GO:0005737">
    <property type="term" value="C:cytoplasm"/>
    <property type="evidence" value="ECO:0007669"/>
    <property type="project" value="UniProtKB-SubCell"/>
</dbReference>
<comment type="cofactor">
    <cofactor evidence="1 6">
        <name>FAD</name>
        <dbReference type="ChEBI" id="CHEBI:57692"/>
    </cofactor>
</comment>
<keyword evidence="4 6" id="KW-0560">Oxidoreductase</keyword>
<dbReference type="Gene3D" id="3.50.50.60">
    <property type="entry name" value="FAD/NAD(P)-binding domain"/>
    <property type="match status" value="1"/>
</dbReference>
<keyword evidence="6" id="KW-0963">Cytoplasm</keyword>
<dbReference type="RefSeq" id="WP_133995379.1">
    <property type="nucleotide sequence ID" value="NZ_SODV01000002.1"/>
</dbReference>
<organism evidence="8 9">
    <name type="scientific">Dinghuibacter silviterrae</name>
    <dbReference type="NCBI Taxonomy" id="1539049"/>
    <lineage>
        <taxon>Bacteria</taxon>
        <taxon>Pseudomonadati</taxon>
        <taxon>Bacteroidota</taxon>
        <taxon>Chitinophagia</taxon>
        <taxon>Chitinophagales</taxon>
        <taxon>Chitinophagaceae</taxon>
        <taxon>Dinghuibacter</taxon>
    </lineage>
</organism>
<feature type="domain" description="Amine oxidase" evidence="7">
    <location>
        <begin position="11"/>
        <end position="407"/>
    </location>
</feature>
<dbReference type="SUPFAM" id="SSF54373">
    <property type="entry name" value="FAD-linked reductases, C-terminal domain"/>
    <property type="match status" value="1"/>
</dbReference>
<evidence type="ECO:0000313" key="9">
    <source>
        <dbReference type="Proteomes" id="UP000294498"/>
    </source>
</evidence>
<name>A0A4R8DEQ9_9BACT</name>
<dbReference type="GO" id="GO:0004729">
    <property type="term" value="F:oxygen-dependent protoporphyrinogen oxidase activity"/>
    <property type="evidence" value="ECO:0007669"/>
    <property type="project" value="UniProtKB-UniRule"/>
</dbReference>
<reference evidence="8 9" key="1">
    <citation type="submission" date="2019-03" db="EMBL/GenBank/DDBJ databases">
        <title>Genomic Encyclopedia of Type Strains, Phase IV (KMG-IV): sequencing the most valuable type-strain genomes for metagenomic binning, comparative biology and taxonomic classification.</title>
        <authorList>
            <person name="Goeker M."/>
        </authorList>
    </citation>
    <scope>NUCLEOTIDE SEQUENCE [LARGE SCALE GENOMIC DNA]</scope>
    <source>
        <strain evidence="8 9">DSM 100059</strain>
    </source>
</reference>
<proteinExistence type="inferred from homology"/>
<dbReference type="AlphaFoldDB" id="A0A4R8DEQ9"/>
<accession>A0A4R8DEQ9</accession>
<evidence type="ECO:0000256" key="4">
    <source>
        <dbReference type="ARBA" id="ARBA00023002"/>
    </source>
</evidence>
<comment type="subcellular location">
    <subcellularLocation>
        <location evidence="6">Cytoplasm</location>
    </subcellularLocation>
</comment>
<dbReference type="EMBL" id="SODV01000002">
    <property type="protein sequence ID" value="TDW95738.1"/>
    <property type="molecule type" value="Genomic_DNA"/>
</dbReference>
<dbReference type="PRINTS" id="PR00419">
    <property type="entry name" value="ADXRDTASE"/>
</dbReference>
<dbReference type="UniPathway" id="UPA00252"/>
<evidence type="ECO:0000256" key="6">
    <source>
        <dbReference type="RuleBase" id="RU364052"/>
    </source>
</evidence>
<dbReference type="InterPro" id="IPR036188">
    <property type="entry name" value="FAD/NAD-bd_sf"/>
</dbReference>